<keyword evidence="6" id="KW-1185">Reference proteome</keyword>
<evidence type="ECO:0000256" key="3">
    <source>
        <dbReference type="ARBA" id="ARBA00022795"/>
    </source>
</evidence>
<dbReference type="AlphaFoldDB" id="A0A6F8PLS6"/>
<feature type="region of interest" description="Disordered" evidence="4">
    <location>
        <begin position="139"/>
        <end position="160"/>
    </location>
</feature>
<dbReference type="Pfam" id="PF05130">
    <property type="entry name" value="FlgN"/>
    <property type="match status" value="1"/>
</dbReference>
<dbReference type="InterPro" id="IPR007809">
    <property type="entry name" value="FlgN-like"/>
</dbReference>
<dbReference type="InterPro" id="IPR036679">
    <property type="entry name" value="FlgN-like_sf"/>
</dbReference>
<comment type="similarity">
    <text evidence="2">Belongs to the FlgN family.</text>
</comment>
<evidence type="ECO:0000256" key="4">
    <source>
        <dbReference type="SAM" id="MobiDB-lite"/>
    </source>
</evidence>
<dbReference type="EMBL" id="AP021888">
    <property type="protein sequence ID" value="BBP43059.1"/>
    <property type="molecule type" value="Genomic_DNA"/>
</dbReference>
<sequence length="160" mass="17891">MNHLVDEQALILKTRQLLDALSKFKEVLQQESNILKKFNIETLPELLEKKSALSETIEASFKQFNLCLGSETPKTLDAWLESDIFPTLSKELQKSFKKLIALTNECHDMNMANGMTVQTLNNINQVSLNILTGQTSPSSQVYGASGERQKSKMQTSLGKA</sequence>
<dbReference type="Gene3D" id="1.20.58.300">
    <property type="entry name" value="FlgN-like"/>
    <property type="match status" value="1"/>
</dbReference>
<proteinExistence type="inferred from homology"/>
<dbReference type="GO" id="GO:0044780">
    <property type="term" value="P:bacterial-type flagellum assembly"/>
    <property type="evidence" value="ECO:0007669"/>
    <property type="project" value="InterPro"/>
</dbReference>
<protein>
    <recommendedName>
        <fullName evidence="7">Flagellar protein FlgN</fullName>
    </recommendedName>
</protein>
<dbReference type="RefSeq" id="WP_173290895.1">
    <property type="nucleotide sequence ID" value="NZ_AP021888.1"/>
</dbReference>
<accession>A0A6F8PLS6</accession>
<dbReference type="SUPFAM" id="SSF140566">
    <property type="entry name" value="FlgN-like"/>
    <property type="match status" value="1"/>
</dbReference>
<gene>
    <name evidence="5" type="ORF">THMIRHAT_08050</name>
</gene>
<organism evidence="5 6">
    <name type="scientific">Thiosulfativibrio zosterae</name>
    <dbReference type="NCBI Taxonomy" id="2675053"/>
    <lineage>
        <taxon>Bacteria</taxon>
        <taxon>Pseudomonadati</taxon>
        <taxon>Pseudomonadota</taxon>
        <taxon>Gammaproteobacteria</taxon>
        <taxon>Thiotrichales</taxon>
        <taxon>Piscirickettsiaceae</taxon>
        <taxon>Thiosulfativibrio</taxon>
    </lineage>
</organism>
<evidence type="ECO:0000256" key="2">
    <source>
        <dbReference type="ARBA" id="ARBA00007703"/>
    </source>
</evidence>
<evidence type="ECO:0008006" key="7">
    <source>
        <dbReference type="Google" id="ProtNLM"/>
    </source>
</evidence>
<name>A0A6F8PLS6_9GAMM</name>
<evidence type="ECO:0000313" key="5">
    <source>
        <dbReference type="EMBL" id="BBP43059.1"/>
    </source>
</evidence>
<comment type="function">
    <text evidence="1">Required for the efficient initiation of filament assembly.</text>
</comment>
<dbReference type="KEGG" id="tzo:THMIRHAT_08050"/>
<evidence type="ECO:0000313" key="6">
    <source>
        <dbReference type="Proteomes" id="UP000501466"/>
    </source>
</evidence>
<reference evidence="6" key="1">
    <citation type="submission" date="2019-11" db="EMBL/GenBank/DDBJ databases">
        <title>Isolation and characterization of two novel species in the genus Thiomicrorhabdus.</title>
        <authorList>
            <person name="Mochizuki J."/>
            <person name="Kojima H."/>
            <person name="Fukui M."/>
        </authorList>
    </citation>
    <scope>NUCLEOTIDE SEQUENCE [LARGE SCALE GENOMIC DNA]</scope>
    <source>
        <strain evidence="6">AkT22</strain>
    </source>
</reference>
<evidence type="ECO:0000256" key="1">
    <source>
        <dbReference type="ARBA" id="ARBA00002397"/>
    </source>
</evidence>
<keyword evidence="3" id="KW-1005">Bacterial flagellum biogenesis</keyword>
<dbReference type="Proteomes" id="UP000501466">
    <property type="component" value="Chromosome"/>
</dbReference>